<dbReference type="EMBL" id="CH479182">
    <property type="protein sequence ID" value="EDW34057.1"/>
    <property type="molecule type" value="Genomic_DNA"/>
</dbReference>
<dbReference type="PhylomeDB" id="B4GEM2"/>
<evidence type="ECO:0000313" key="2">
    <source>
        <dbReference type="EMBL" id="EDW34057.1"/>
    </source>
</evidence>
<dbReference type="HOGENOM" id="CLU_2099397_0_0_1"/>
<organism evidence="3">
    <name type="scientific">Drosophila persimilis</name>
    <name type="common">Fruit fly</name>
    <dbReference type="NCBI Taxonomy" id="7234"/>
    <lineage>
        <taxon>Eukaryota</taxon>
        <taxon>Metazoa</taxon>
        <taxon>Ecdysozoa</taxon>
        <taxon>Arthropoda</taxon>
        <taxon>Hexapoda</taxon>
        <taxon>Insecta</taxon>
        <taxon>Pterygota</taxon>
        <taxon>Neoptera</taxon>
        <taxon>Endopterygota</taxon>
        <taxon>Diptera</taxon>
        <taxon>Brachycera</taxon>
        <taxon>Muscomorpha</taxon>
        <taxon>Ephydroidea</taxon>
        <taxon>Drosophilidae</taxon>
        <taxon>Drosophila</taxon>
        <taxon>Sophophora</taxon>
    </lineage>
</organism>
<dbReference type="OrthoDB" id="7872254at2759"/>
<protein>
    <submittedName>
        <fullName evidence="2">GL22038</fullName>
    </submittedName>
</protein>
<dbReference type="KEGG" id="dpe:6591507"/>
<evidence type="ECO:0000256" key="1">
    <source>
        <dbReference type="SAM" id="MobiDB-lite"/>
    </source>
</evidence>
<name>B4GEM2_DROPE</name>
<feature type="compositionally biased region" description="Polar residues" evidence="1">
    <location>
        <begin position="61"/>
        <end position="81"/>
    </location>
</feature>
<dbReference type="Proteomes" id="UP000008744">
    <property type="component" value="Unassembled WGS sequence"/>
</dbReference>
<sequence>MLPFSSRKTLQVLSDLESKAEDAAVNEYGNNTRAWRNQYKNPNLARYAIGLEFANPRHLTGETSGDTDSQYSENGNSSTATLLDGFSSDSGRLAITELDNHRALSAGKTLTRRYRI</sequence>
<accession>B4GEM2</accession>
<evidence type="ECO:0000313" key="3">
    <source>
        <dbReference type="Proteomes" id="UP000008744"/>
    </source>
</evidence>
<feature type="region of interest" description="Disordered" evidence="1">
    <location>
        <begin position="58"/>
        <end position="83"/>
    </location>
</feature>
<dbReference type="AlphaFoldDB" id="B4GEM2"/>
<dbReference type="OMA" id="RAWRNQY"/>
<reference evidence="2 3" key="1">
    <citation type="journal article" date="2007" name="Nature">
        <title>Evolution of genes and genomes on the Drosophila phylogeny.</title>
        <authorList>
            <consortium name="Drosophila 12 Genomes Consortium"/>
            <person name="Clark A.G."/>
            <person name="Eisen M.B."/>
            <person name="Smith D.R."/>
            <person name="Bergman C.M."/>
            <person name="Oliver B."/>
            <person name="Markow T.A."/>
            <person name="Kaufman T.C."/>
            <person name="Kellis M."/>
            <person name="Gelbart W."/>
            <person name="Iyer V.N."/>
            <person name="Pollard D.A."/>
            <person name="Sackton T.B."/>
            <person name="Larracuente A.M."/>
            <person name="Singh N.D."/>
            <person name="Abad J.P."/>
            <person name="Abt D.N."/>
            <person name="Adryan B."/>
            <person name="Aguade M."/>
            <person name="Akashi H."/>
            <person name="Anderson W.W."/>
            <person name="Aquadro C.F."/>
            <person name="Ardell D.H."/>
            <person name="Arguello R."/>
            <person name="Artieri C.G."/>
            <person name="Barbash D.A."/>
            <person name="Barker D."/>
            <person name="Barsanti P."/>
            <person name="Batterham P."/>
            <person name="Batzoglou S."/>
            <person name="Begun D."/>
            <person name="Bhutkar A."/>
            <person name="Blanco E."/>
            <person name="Bosak S.A."/>
            <person name="Bradley R.K."/>
            <person name="Brand A.D."/>
            <person name="Brent M.R."/>
            <person name="Brooks A.N."/>
            <person name="Brown R.H."/>
            <person name="Butlin R.K."/>
            <person name="Caggese C."/>
            <person name="Calvi B.R."/>
            <person name="Bernardo de Carvalho A."/>
            <person name="Caspi A."/>
            <person name="Castrezana S."/>
            <person name="Celniker S.E."/>
            <person name="Chang J.L."/>
            <person name="Chapple C."/>
            <person name="Chatterji S."/>
            <person name="Chinwalla A."/>
            <person name="Civetta A."/>
            <person name="Clifton S.W."/>
            <person name="Comeron J.M."/>
            <person name="Costello J.C."/>
            <person name="Coyne J.A."/>
            <person name="Daub J."/>
            <person name="David R.G."/>
            <person name="Delcher A.L."/>
            <person name="Delehaunty K."/>
            <person name="Do C.B."/>
            <person name="Ebling H."/>
            <person name="Edwards K."/>
            <person name="Eickbush T."/>
            <person name="Evans J.D."/>
            <person name="Filipski A."/>
            <person name="Findeiss S."/>
            <person name="Freyhult E."/>
            <person name="Fulton L."/>
            <person name="Fulton R."/>
            <person name="Garcia A.C."/>
            <person name="Gardiner A."/>
            <person name="Garfield D.A."/>
            <person name="Garvin B.E."/>
            <person name="Gibson G."/>
            <person name="Gilbert D."/>
            <person name="Gnerre S."/>
            <person name="Godfrey J."/>
            <person name="Good R."/>
            <person name="Gotea V."/>
            <person name="Gravely B."/>
            <person name="Greenberg A.J."/>
            <person name="Griffiths-Jones S."/>
            <person name="Gross S."/>
            <person name="Guigo R."/>
            <person name="Gustafson E.A."/>
            <person name="Haerty W."/>
            <person name="Hahn M.W."/>
            <person name="Halligan D.L."/>
            <person name="Halpern A.L."/>
            <person name="Halter G.M."/>
            <person name="Han M.V."/>
            <person name="Heger A."/>
            <person name="Hillier L."/>
            <person name="Hinrichs A.S."/>
            <person name="Holmes I."/>
            <person name="Hoskins R.A."/>
            <person name="Hubisz M.J."/>
            <person name="Hultmark D."/>
            <person name="Huntley M.A."/>
            <person name="Jaffe D.B."/>
            <person name="Jagadeeshan S."/>
            <person name="Jeck W.R."/>
            <person name="Johnson J."/>
            <person name="Jones C.D."/>
            <person name="Jordan W.C."/>
            <person name="Karpen G.H."/>
            <person name="Kataoka E."/>
            <person name="Keightley P.D."/>
            <person name="Kheradpour P."/>
            <person name="Kirkness E.F."/>
            <person name="Koerich L.B."/>
            <person name="Kristiansen K."/>
            <person name="Kudrna D."/>
            <person name="Kulathinal R.J."/>
            <person name="Kumar S."/>
            <person name="Kwok R."/>
            <person name="Lander E."/>
            <person name="Langley C.H."/>
            <person name="Lapoint R."/>
            <person name="Lazzaro B.P."/>
            <person name="Lee S.J."/>
            <person name="Levesque L."/>
            <person name="Li R."/>
            <person name="Lin C.F."/>
            <person name="Lin M.F."/>
            <person name="Lindblad-Toh K."/>
            <person name="Llopart A."/>
            <person name="Long M."/>
            <person name="Low L."/>
            <person name="Lozovsky E."/>
            <person name="Lu J."/>
            <person name="Luo M."/>
            <person name="Machado C.A."/>
            <person name="Makalowski W."/>
            <person name="Marzo M."/>
            <person name="Matsuda M."/>
            <person name="Matzkin L."/>
            <person name="McAllister B."/>
            <person name="McBride C.S."/>
            <person name="McKernan B."/>
            <person name="McKernan K."/>
            <person name="Mendez-Lago M."/>
            <person name="Minx P."/>
            <person name="Mollenhauer M.U."/>
            <person name="Montooth K."/>
            <person name="Mount S.M."/>
            <person name="Mu X."/>
            <person name="Myers E."/>
            <person name="Negre B."/>
            <person name="Newfeld S."/>
            <person name="Nielsen R."/>
            <person name="Noor M.A."/>
            <person name="O'Grady P."/>
            <person name="Pachter L."/>
            <person name="Papaceit M."/>
            <person name="Parisi M.J."/>
            <person name="Parisi M."/>
            <person name="Parts L."/>
            <person name="Pedersen J.S."/>
            <person name="Pesole G."/>
            <person name="Phillippy A.M."/>
            <person name="Ponting C.P."/>
            <person name="Pop M."/>
            <person name="Porcelli D."/>
            <person name="Powell J.R."/>
            <person name="Prohaska S."/>
            <person name="Pruitt K."/>
            <person name="Puig M."/>
            <person name="Quesneville H."/>
            <person name="Ram K.R."/>
            <person name="Rand D."/>
            <person name="Rasmussen M.D."/>
            <person name="Reed L.K."/>
            <person name="Reenan R."/>
            <person name="Reily A."/>
            <person name="Remington K.A."/>
            <person name="Rieger T.T."/>
            <person name="Ritchie M.G."/>
            <person name="Robin C."/>
            <person name="Rogers Y.H."/>
            <person name="Rohde C."/>
            <person name="Rozas J."/>
            <person name="Rubenfield M.J."/>
            <person name="Ruiz A."/>
            <person name="Russo S."/>
            <person name="Salzberg S.L."/>
            <person name="Sanchez-Gracia A."/>
            <person name="Saranga D.J."/>
            <person name="Sato H."/>
            <person name="Schaeffer S.W."/>
            <person name="Schatz M.C."/>
            <person name="Schlenke T."/>
            <person name="Schwartz R."/>
            <person name="Segarra C."/>
            <person name="Singh R.S."/>
            <person name="Sirot L."/>
            <person name="Sirota M."/>
            <person name="Sisneros N.B."/>
            <person name="Smith C.D."/>
            <person name="Smith T.F."/>
            <person name="Spieth J."/>
            <person name="Stage D.E."/>
            <person name="Stark A."/>
            <person name="Stephan W."/>
            <person name="Strausberg R.L."/>
            <person name="Strempel S."/>
            <person name="Sturgill D."/>
            <person name="Sutton G."/>
            <person name="Sutton G.G."/>
            <person name="Tao W."/>
            <person name="Teichmann S."/>
            <person name="Tobari Y.N."/>
            <person name="Tomimura Y."/>
            <person name="Tsolas J.M."/>
            <person name="Valente V.L."/>
            <person name="Venter E."/>
            <person name="Venter J.C."/>
            <person name="Vicario S."/>
            <person name="Vieira F.G."/>
            <person name="Vilella A.J."/>
            <person name="Villasante A."/>
            <person name="Walenz B."/>
            <person name="Wang J."/>
            <person name="Wasserman M."/>
            <person name="Watts T."/>
            <person name="Wilson D."/>
            <person name="Wilson R.K."/>
            <person name="Wing R.A."/>
            <person name="Wolfner M.F."/>
            <person name="Wong A."/>
            <person name="Wong G.K."/>
            <person name="Wu C.I."/>
            <person name="Wu G."/>
            <person name="Yamamoto D."/>
            <person name="Yang H.P."/>
            <person name="Yang S.P."/>
            <person name="Yorke J.A."/>
            <person name="Yoshida K."/>
            <person name="Zdobnov E."/>
            <person name="Zhang P."/>
            <person name="Zhang Y."/>
            <person name="Zimin A.V."/>
            <person name="Baldwin J."/>
            <person name="Abdouelleil A."/>
            <person name="Abdulkadir J."/>
            <person name="Abebe A."/>
            <person name="Abera B."/>
            <person name="Abreu J."/>
            <person name="Acer S.C."/>
            <person name="Aftuck L."/>
            <person name="Alexander A."/>
            <person name="An P."/>
            <person name="Anderson E."/>
            <person name="Anderson S."/>
            <person name="Arachi H."/>
            <person name="Azer M."/>
            <person name="Bachantsang P."/>
            <person name="Barry A."/>
            <person name="Bayul T."/>
            <person name="Berlin A."/>
            <person name="Bessette D."/>
            <person name="Bloom T."/>
            <person name="Blye J."/>
            <person name="Boguslavskiy L."/>
            <person name="Bonnet C."/>
            <person name="Boukhgalter B."/>
            <person name="Bourzgui I."/>
            <person name="Brown A."/>
            <person name="Cahill P."/>
            <person name="Channer S."/>
            <person name="Cheshatsang Y."/>
            <person name="Chuda L."/>
            <person name="Citroen M."/>
            <person name="Collymore A."/>
            <person name="Cooke P."/>
            <person name="Costello M."/>
            <person name="D'Aco K."/>
            <person name="Daza R."/>
            <person name="De Haan G."/>
            <person name="DeGray S."/>
            <person name="DeMaso C."/>
            <person name="Dhargay N."/>
            <person name="Dooley K."/>
            <person name="Dooley E."/>
            <person name="Doricent M."/>
            <person name="Dorje P."/>
            <person name="Dorjee K."/>
            <person name="Dupes A."/>
            <person name="Elong R."/>
            <person name="Falk J."/>
            <person name="Farina A."/>
            <person name="Faro S."/>
            <person name="Ferguson D."/>
            <person name="Fisher S."/>
            <person name="Foley C.D."/>
            <person name="Franke A."/>
            <person name="Friedrich D."/>
            <person name="Gadbois L."/>
            <person name="Gearin G."/>
            <person name="Gearin C.R."/>
            <person name="Giannoukos G."/>
            <person name="Goode T."/>
            <person name="Graham J."/>
            <person name="Grandbois E."/>
            <person name="Grewal S."/>
            <person name="Gyaltsen K."/>
            <person name="Hafez N."/>
            <person name="Hagos B."/>
            <person name="Hall J."/>
            <person name="Henson C."/>
            <person name="Hollinger A."/>
            <person name="Honan T."/>
            <person name="Huard M.D."/>
            <person name="Hughes L."/>
            <person name="Hurhula B."/>
            <person name="Husby M.E."/>
            <person name="Kamat A."/>
            <person name="Kanga B."/>
            <person name="Kashin S."/>
            <person name="Khazanovich D."/>
            <person name="Kisner P."/>
            <person name="Lance K."/>
            <person name="Lara M."/>
            <person name="Lee W."/>
            <person name="Lennon N."/>
            <person name="Letendre F."/>
            <person name="LeVine R."/>
            <person name="Lipovsky A."/>
            <person name="Liu X."/>
            <person name="Liu J."/>
            <person name="Liu S."/>
            <person name="Lokyitsang T."/>
            <person name="Lokyitsang Y."/>
            <person name="Lubonja R."/>
            <person name="Lui A."/>
            <person name="MacDonald P."/>
            <person name="Magnisalis V."/>
            <person name="Maru K."/>
            <person name="Matthews C."/>
            <person name="McCusker W."/>
            <person name="McDonough S."/>
            <person name="Mehta T."/>
            <person name="Meldrim J."/>
            <person name="Meneus L."/>
            <person name="Mihai O."/>
            <person name="Mihalev A."/>
            <person name="Mihova T."/>
            <person name="Mittelman R."/>
            <person name="Mlenga V."/>
            <person name="Montmayeur A."/>
            <person name="Mulrain L."/>
            <person name="Navidi A."/>
            <person name="Naylor J."/>
            <person name="Negash T."/>
            <person name="Nguyen T."/>
            <person name="Nguyen N."/>
            <person name="Nicol R."/>
            <person name="Norbu C."/>
            <person name="Norbu N."/>
            <person name="Novod N."/>
            <person name="O'Neill B."/>
            <person name="Osman S."/>
            <person name="Markiewicz E."/>
            <person name="Oyono O.L."/>
            <person name="Patti C."/>
            <person name="Phunkhang P."/>
            <person name="Pierre F."/>
            <person name="Priest M."/>
            <person name="Raghuraman S."/>
            <person name="Rege F."/>
            <person name="Reyes R."/>
            <person name="Rise C."/>
            <person name="Rogov P."/>
            <person name="Ross K."/>
            <person name="Ryan E."/>
            <person name="Settipalli S."/>
            <person name="Shea T."/>
            <person name="Sherpa N."/>
            <person name="Shi L."/>
            <person name="Shih D."/>
            <person name="Sparrow T."/>
            <person name="Spaulding J."/>
            <person name="Stalker J."/>
            <person name="Stange-Thomann N."/>
            <person name="Stavropoulos S."/>
            <person name="Stone C."/>
            <person name="Strader C."/>
            <person name="Tesfaye S."/>
            <person name="Thomson T."/>
            <person name="Thoulutsang Y."/>
            <person name="Thoulutsang D."/>
            <person name="Topham K."/>
            <person name="Topping I."/>
            <person name="Tsamla T."/>
            <person name="Vassiliev H."/>
            <person name="Vo A."/>
            <person name="Wangchuk T."/>
            <person name="Wangdi T."/>
            <person name="Weiand M."/>
            <person name="Wilkinson J."/>
            <person name="Wilson A."/>
            <person name="Yadav S."/>
            <person name="Young G."/>
            <person name="Yu Q."/>
            <person name="Zembek L."/>
            <person name="Zhong D."/>
            <person name="Zimmer A."/>
            <person name="Zwirko Z."/>
            <person name="Jaffe D.B."/>
            <person name="Alvarez P."/>
            <person name="Brockman W."/>
            <person name="Butler J."/>
            <person name="Chin C."/>
            <person name="Gnerre S."/>
            <person name="Grabherr M."/>
            <person name="Kleber M."/>
            <person name="Mauceli E."/>
            <person name="MacCallum I."/>
        </authorList>
    </citation>
    <scope>NUCLEOTIDE SEQUENCE [LARGE SCALE GENOMIC DNA]</scope>
    <source>
        <strain evidence="3">MSH-3 / Tucson 14011-0111.49</strain>
    </source>
</reference>
<proteinExistence type="predicted"/>
<gene>
    <name evidence="2" type="primary">Dper\GL22038</name>
    <name evidence="2" type="ORF">Dper_GL22038</name>
</gene>
<keyword evidence="3" id="KW-1185">Reference proteome</keyword>